<feature type="domain" description="HTH luxR-type" evidence="1">
    <location>
        <begin position="203"/>
        <end position="260"/>
    </location>
</feature>
<dbReference type="Gene3D" id="1.10.10.10">
    <property type="entry name" value="Winged helix-like DNA-binding domain superfamily/Winged helix DNA-binding domain"/>
    <property type="match status" value="1"/>
</dbReference>
<proteinExistence type="predicted"/>
<evidence type="ECO:0000259" key="1">
    <source>
        <dbReference type="SMART" id="SM00421"/>
    </source>
</evidence>
<reference evidence="3" key="1">
    <citation type="journal article" date="2019" name="Int. J. Syst. Evol. Microbiol.">
        <title>The Global Catalogue of Microorganisms (GCM) 10K type strain sequencing project: providing services to taxonomists for standard genome sequencing and annotation.</title>
        <authorList>
            <consortium name="The Broad Institute Genomics Platform"/>
            <consortium name="The Broad Institute Genome Sequencing Center for Infectious Disease"/>
            <person name="Wu L."/>
            <person name="Ma J."/>
        </authorList>
    </citation>
    <scope>NUCLEOTIDE SEQUENCE [LARGE SCALE GENOMIC DNA]</scope>
    <source>
        <strain evidence="3">CCUG 60023</strain>
    </source>
</reference>
<keyword evidence="3" id="KW-1185">Reference proteome</keyword>
<keyword evidence="2" id="KW-0378">Hydrolase</keyword>
<dbReference type="InterPro" id="IPR000073">
    <property type="entry name" value="AB_hydrolase_1"/>
</dbReference>
<name>A0ABW3FFR9_9HYPH</name>
<dbReference type="InterPro" id="IPR000792">
    <property type="entry name" value="Tscrpt_reg_LuxR_C"/>
</dbReference>
<protein>
    <submittedName>
        <fullName evidence="2">Alpha/beta fold hydrolase</fullName>
    </submittedName>
</protein>
<dbReference type="SUPFAM" id="SSF53474">
    <property type="entry name" value="alpha/beta-Hydrolases"/>
    <property type="match status" value="1"/>
</dbReference>
<dbReference type="PANTHER" id="PTHR43194">
    <property type="entry name" value="HYDROLASE ALPHA/BETA FOLD FAMILY"/>
    <property type="match status" value="1"/>
</dbReference>
<dbReference type="InterPro" id="IPR050228">
    <property type="entry name" value="Carboxylesterase_BioH"/>
</dbReference>
<gene>
    <name evidence="2" type="ORF">ACFQ14_10100</name>
</gene>
<organism evidence="2 3">
    <name type="scientific">Pseudahrensia aquimaris</name>
    <dbReference type="NCBI Taxonomy" id="744461"/>
    <lineage>
        <taxon>Bacteria</taxon>
        <taxon>Pseudomonadati</taxon>
        <taxon>Pseudomonadota</taxon>
        <taxon>Alphaproteobacteria</taxon>
        <taxon>Hyphomicrobiales</taxon>
        <taxon>Ahrensiaceae</taxon>
        <taxon>Pseudahrensia</taxon>
    </lineage>
</organism>
<accession>A0ABW3FFR9</accession>
<dbReference type="Pfam" id="PF00561">
    <property type="entry name" value="Abhydrolase_1"/>
    <property type="match status" value="1"/>
</dbReference>
<dbReference type="RefSeq" id="WP_377212608.1">
    <property type="nucleotide sequence ID" value="NZ_JBHTJV010000009.1"/>
</dbReference>
<dbReference type="SUPFAM" id="SSF46894">
    <property type="entry name" value="C-terminal effector domain of the bipartite response regulators"/>
    <property type="match status" value="1"/>
</dbReference>
<dbReference type="Gene3D" id="3.40.50.1820">
    <property type="entry name" value="alpha/beta hydrolase"/>
    <property type="match status" value="1"/>
</dbReference>
<evidence type="ECO:0000313" key="2">
    <source>
        <dbReference type="EMBL" id="MFD0916759.1"/>
    </source>
</evidence>
<dbReference type="InterPro" id="IPR036388">
    <property type="entry name" value="WH-like_DNA-bd_sf"/>
</dbReference>
<dbReference type="InterPro" id="IPR029058">
    <property type="entry name" value="AB_hydrolase_fold"/>
</dbReference>
<sequence>MSEKSQTELELARAMERLVDDPRSYNLFIDAWNKHVDSEHGDISQLVVRPREGVQSKAVDAVASETLSSIALRDSQDNLRDDVALLLNTFPHSAYLVASGGLIHAVNDLAFKETGLDVGDRISGIGYSLEKSEPLETAIEAALKEADGNGSVHLKRAFKDKEDRPVTIALIRSDSQTSSEKRALMFIIDPVWRVEASQLMKSAFGFSDAEADIVDGFMSGSSLRQIADARERSHATVRTQFQNLLAKAGARSQLDLMRVALGLSQFVKEIEPIARIANRPERRRLDVLRPDNRSVDVLFYGDPQGLPVVFLHSVYYRSFPPFVEQQLHDAGLYFIAPGRPGFGATTKAAKGTSRFECLTSDVEAILDQMGIEKCVLIAQTASTPAAFHIFKHLQHRIDRRIVIASAAPTTRKISFDASRVSSAWTVALIKACKVSPQMAYLVARAGHRLMLSAGMSRFLSHHYSGSPADLEVMALPETIAEFEEGVAFTSKQGIEEAVHDVIDCFENWDHLIEEAPGPVIMAHGATDPHSPIQVIRSLCELFPDKLRLNEFSDGGQMLMASHTQQMIQLIKTGQLNTGYKQQLS</sequence>
<dbReference type="GO" id="GO:0016787">
    <property type="term" value="F:hydrolase activity"/>
    <property type="evidence" value="ECO:0007669"/>
    <property type="project" value="UniProtKB-KW"/>
</dbReference>
<evidence type="ECO:0000313" key="3">
    <source>
        <dbReference type="Proteomes" id="UP001597101"/>
    </source>
</evidence>
<dbReference type="InterPro" id="IPR016032">
    <property type="entry name" value="Sig_transdc_resp-reg_C-effctor"/>
</dbReference>
<dbReference type="PANTHER" id="PTHR43194:SF2">
    <property type="entry name" value="PEROXISOMAL MEMBRANE PROTEIN LPX1"/>
    <property type="match status" value="1"/>
</dbReference>
<dbReference type="EMBL" id="JBHTJV010000009">
    <property type="protein sequence ID" value="MFD0916759.1"/>
    <property type="molecule type" value="Genomic_DNA"/>
</dbReference>
<dbReference type="Proteomes" id="UP001597101">
    <property type="component" value="Unassembled WGS sequence"/>
</dbReference>
<dbReference type="SMART" id="SM00421">
    <property type="entry name" value="HTH_LUXR"/>
    <property type="match status" value="1"/>
</dbReference>
<comment type="caution">
    <text evidence="2">The sequence shown here is derived from an EMBL/GenBank/DDBJ whole genome shotgun (WGS) entry which is preliminary data.</text>
</comment>